<feature type="non-terminal residue" evidence="1">
    <location>
        <position position="1"/>
    </location>
</feature>
<organism evidence="1 2">
    <name type="scientific">Dentiscutata erythropus</name>
    <dbReference type="NCBI Taxonomy" id="1348616"/>
    <lineage>
        <taxon>Eukaryota</taxon>
        <taxon>Fungi</taxon>
        <taxon>Fungi incertae sedis</taxon>
        <taxon>Mucoromycota</taxon>
        <taxon>Glomeromycotina</taxon>
        <taxon>Glomeromycetes</taxon>
        <taxon>Diversisporales</taxon>
        <taxon>Gigasporaceae</taxon>
        <taxon>Dentiscutata</taxon>
    </lineage>
</organism>
<dbReference type="Proteomes" id="UP000789405">
    <property type="component" value="Unassembled WGS sequence"/>
</dbReference>
<name>A0A9N9EQH5_9GLOM</name>
<accession>A0A9N9EQH5</accession>
<evidence type="ECO:0000313" key="1">
    <source>
        <dbReference type="EMBL" id="CAG8689076.1"/>
    </source>
</evidence>
<keyword evidence="2" id="KW-1185">Reference proteome</keyword>
<proteinExistence type="predicted"/>
<dbReference type="AlphaFoldDB" id="A0A9N9EQH5"/>
<comment type="caution">
    <text evidence="1">The sequence shown here is derived from an EMBL/GenBank/DDBJ whole genome shotgun (WGS) entry which is preliminary data.</text>
</comment>
<protein>
    <submittedName>
        <fullName evidence="1">26662_t:CDS:1</fullName>
    </submittedName>
</protein>
<gene>
    <name evidence="1" type="ORF">DERYTH_LOCUS12252</name>
</gene>
<evidence type="ECO:0000313" key="2">
    <source>
        <dbReference type="Proteomes" id="UP000789405"/>
    </source>
</evidence>
<dbReference type="EMBL" id="CAJVPY010007939">
    <property type="protein sequence ID" value="CAG8689076.1"/>
    <property type="molecule type" value="Genomic_DNA"/>
</dbReference>
<reference evidence="1" key="1">
    <citation type="submission" date="2021-06" db="EMBL/GenBank/DDBJ databases">
        <authorList>
            <person name="Kallberg Y."/>
            <person name="Tangrot J."/>
            <person name="Rosling A."/>
        </authorList>
    </citation>
    <scope>NUCLEOTIDE SEQUENCE</scope>
    <source>
        <strain evidence="1">MA453B</strain>
    </source>
</reference>
<sequence length="69" mass="7704">GRRSTQSSIIPRVIYPPDVSILRNPSLSNFNASCKRKKINSLQQALSYVPPPAIYQLDASISMFGRPQE</sequence>